<feature type="region of interest" description="Disordered" evidence="1">
    <location>
        <begin position="1"/>
        <end position="29"/>
    </location>
</feature>
<reference evidence="2" key="2">
    <citation type="submission" date="2025-08" db="UniProtKB">
        <authorList>
            <consortium name="Ensembl"/>
        </authorList>
    </citation>
    <scope>IDENTIFICATION</scope>
    <source>
        <strain evidence="2">Thoroughbred</strain>
    </source>
</reference>
<organism evidence="2 3">
    <name type="scientific">Equus caballus</name>
    <name type="common">Horse</name>
    <dbReference type="NCBI Taxonomy" id="9796"/>
    <lineage>
        <taxon>Eukaryota</taxon>
        <taxon>Metazoa</taxon>
        <taxon>Chordata</taxon>
        <taxon>Craniata</taxon>
        <taxon>Vertebrata</taxon>
        <taxon>Euteleostomi</taxon>
        <taxon>Mammalia</taxon>
        <taxon>Eutheria</taxon>
        <taxon>Laurasiatheria</taxon>
        <taxon>Perissodactyla</taxon>
        <taxon>Equidae</taxon>
        <taxon>Equus</taxon>
    </lineage>
</organism>
<sequence length="60" mass="6673">MHKCQVLHTAGNIHSHQEDQKRRGKQYKKAHLGPALKDNAFGGASRAKGILLEKVRVEGK</sequence>
<evidence type="ECO:0000256" key="1">
    <source>
        <dbReference type="SAM" id="MobiDB-lite"/>
    </source>
</evidence>
<reference evidence="2 3" key="1">
    <citation type="journal article" date="2009" name="Science">
        <title>Genome sequence, comparative analysis, and population genetics of the domestic horse.</title>
        <authorList>
            <consortium name="Broad Institute Genome Sequencing Platform"/>
            <consortium name="Broad Institute Whole Genome Assembly Team"/>
            <person name="Wade C.M."/>
            <person name="Giulotto E."/>
            <person name="Sigurdsson S."/>
            <person name="Zoli M."/>
            <person name="Gnerre S."/>
            <person name="Imsland F."/>
            <person name="Lear T.L."/>
            <person name="Adelson D.L."/>
            <person name="Bailey E."/>
            <person name="Bellone R.R."/>
            <person name="Bloecker H."/>
            <person name="Distl O."/>
            <person name="Edgar R.C."/>
            <person name="Garber M."/>
            <person name="Leeb T."/>
            <person name="Mauceli E."/>
            <person name="MacLeod J.N."/>
            <person name="Penedo M.C.T."/>
            <person name="Raison J.M."/>
            <person name="Sharpe T."/>
            <person name="Vogel J."/>
            <person name="Andersson L."/>
            <person name="Antczak D.F."/>
            <person name="Biagi T."/>
            <person name="Binns M.M."/>
            <person name="Chowdhary B.P."/>
            <person name="Coleman S.J."/>
            <person name="Della Valle G."/>
            <person name="Fryc S."/>
            <person name="Guerin G."/>
            <person name="Hasegawa T."/>
            <person name="Hill E.W."/>
            <person name="Jurka J."/>
            <person name="Kiialainen A."/>
            <person name="Lindgren G."/>
            <person name="Liu J."/>
            <person name="Magnani E."/>
            <person name="Mickelson J.R."/>
            <person name="Murray J."/>
            <person name="Nergadze S.G."/>
            <person name="Onofrio R."/>
            <person name="Pedroni S."/>
            <person name="Piras M.F."/>
            <person name="Raudsepp T."/>
            <person name="Rocchi M."/>
            <person name="Roeed K.H."/>
            <person name="Ryder O.A."/>
            <person name="Searle S."/>
            <person name="Skow L."/>
            <person name="Swinburne J.E."/>
            <person name="Syvaenen A.C."/>
            <person name="Tozaki T."/>
            <person name="Valberg S.J."/>
            <person name="Vaudin M."/>
            <person name="White J.R."/>
            <person name="Zody M.C."/>
            <person name="Lander E.S."/>
            <person name="Lindblad-Toh K."/>
        </authorList>
    </citation>
    <scope>NUCLEOTIDE SEQUENCE [LARGE SCALE GENOMIC DNA]</scope>
    <source>
        <strain evidence="2 3">Thoroughbred</strain>
    </source>
</reference>
<evidence type="ECO:0000313" key="3">
    <source>
        <dbReference type="Proteomes" id="UP000002281"/>
    </source>
</evidence>
<dbReference type="GeneTree" id="ENSGT00940000170855"/>
<name>A0A9L0QZ77_HORSE</name>
<proteinExistence type="predicted"/>
<evidence type="ECO:0000313" key="2">
    <source>
        <dbReference type="Ensembl" id="ENSECAP00000055743.1"/>
    </source>
</evidence>
<keyword evidence="3" id="KW-1185">Reference proteome</keyword>
<accession>A0A9L0QZ77</accession>
<dbReference type="Proteomes" id="UP000002281">
    <property type="component" value="Chromosome 2"/>
</dbReference>
<reference evidence="2" key="3">
    <citation type="submission" date="2025-09" db="UniProtKB">
        <authorList>
            <consortium name="Ensembl"/>
        </authorList>
    </citation>
    <scope>IDENTIFICATION</scope>
    <source>
        <strain evidence="2">Thoroughbred</strain>
    </source>
</reference>
<protein>
    <submittedName>
        <fullName evidence="2">Uncharacterized protein</fullName>
    </submittedName>
</protein>
<dbReference type="Ensembl" id="ENSECAT00000148233.1">
    <property type="protein sequence ID" value="ENSECAP00000055743.1"/>
    <property type="gene ID" value="ENSECAG00000053592.1"/>
</dbReference>
<dbReference type="AlphaFoldDB" id="A0A9L0QZ77"/>